<reference evidence="2 3" key="1">
    <citation type="submission" date="2016-11" db="EMBL/GenBank/DDBJ databases">
        <title>Draft Genome Sequences of Nine Cyanobacterial Strains from Diverse Habitats.</title>
        <authorList>
            <person name="Zhu T."/>
            <person name="Hou S."/>
            <person name="Lu X."/>
            <person name="Hess W.R."/>
        </authorList>
    </citation>
    <scope>NUCLEOTIDE SEQUENCE [LARGE SCALE GENOMIC DNA]</scope>
    <source>
        <strain evidence="2 3">NIES-593</strain>
    </source>
</reference>
<evidence type="ECO:0000313" key="3">
    <source>
        <dbReference type="Proteomes" id="UP000186868"/>
    </source>
</evidence>
<dbReference type="PANTHER" id="PTHR46137:SF1">
    <property type="entry name" value="LRAT DOMAIN-CONTAINING PROTEIN"/>
    <property type="match status" value="1"/>
</dbReference>
<accession>A0A1U7HT93</accession>
<name>A0A1U7HT93_9CYAN</name>
<keyword evidence="3" id="KW-1185">Reference proteome</keyword>
<evidence type="ECO:0000259" key="1">
    <source>
        <dbReference type="PROSITE" id="PS51934"/>
    </source>
</evidence>
<dbReference type="AlphaFoldDB" id="A0A1U7HT93"/>
<dbReference type="Pfam" id="PF04970">
    <property type="entry name" value="LRAT"/>
    <property type="match status" value="1"/>
</dbReference>
<dbReference type="PANTHER" id="PTHR46137">
    <property type="entry name" value="OS05G0310600 PROTEIN"/>
    <property type="match status" value="1"/>
</dbReference>
<dbReference type="Gene3D" id="3.90.1720.10">
    <property type="entry name" value="endopeptidase domain like (from Nostoc punctiforme)"/>
    <property type="match status" value="1"/>
</dbReference>
<dbReference type="STRING" id="1921803.NIES593_01825"/>
<proteinExistence type="predicted"/>
<evidence type="ECO:0000313" key="2">
    <source>
        <dbReference type="EMBL" id="OKH26806.1"/>
    </source>
</evidence>
<dbReference type="PROSITE" id="PS51934">
    <property type="entry name" value="LRAT"/>
    <property type="match status" value="1"/>
</dbReference>
<feature type="domain" description="LRAT" evidence="1">
    <location>
        <begin position="12"/>
        <end position="108"/>
    </location>
</feature>
<protein>
    <submittedName>
        <fullName evidence="2">NC domain-containing protein</fullName>
    </submittedName>
</protein>
<comment type="caution">
    <text evidence="2">The sequence shown here is derived from an EMBL/GenBank/DDBJ whole genome shotgun (WGS) entry which is preliminary data.</text>
</comment>
<sequence>MSRGDQIYVYRELINLQGVYEHHGIDCGDGSVIHYRKPSETIERTSIETFTRGNRIYVREYPIGFCFIADVVVDRAQSRLGERKYNLLFNNCEHFATWCKTGISDSRQIREFVPIATQLNTSQLYEPLKQALRSSDPKNAQQILNEALRDIKVVWDDIQPRYKAALQEIDDWNRVAVEALKLNREDLAKEALKRKLTSKKQAGDLQEQLQQLATMTETLLRNSQNLQP</sequence>
<dbReference type="InterPro" id="IPR007053">
    <property type="entry name" value="LRAT_dom"/>
</dbReference>
<gene>
    <name evidence="2" type="ORF">NIES593_01825</name>
</gene>
<dbReference type="EMBL" id="MRCB01000001">
    <property type="protein sequence ID" value="OKH26806.1"/>
    <property type="molecule type" value="Genomic_DNA"/>
</dbReference>
<dbReference type="Proteomes" id="UP000186868">
    <property type="component" value="Unassembled WGS sequence"/>
</dbReference>
<dbReference type="OrthoDB" id="9812095at2"/>
<dbReference type="RefSeq" id="WP_073597936.1">
    <property type="nucleotide sequence ID" value="NZ_MRCB01000001.1"/>
</dbReference>
<organism evidence="2 3">
    <name type="scientific">Hydrococcus rivularis NIES-593</name>
    <dbReference type="NCBI Taxonomy" id="1921803"/>
    <lineage>
        <taxon>Bacteria</taxon>
        <taxon>Bacillati</taxon>
        <taxon>Cyanobacteriota</taxon>
        <taxon>Cyanophyceae</taxon>
        <taxon>Pleurocapsales</taxon>
        <taxon>Hydrococcaceae</taxon>
        <taxon>Hydrococcus</taxon>
    </lineage>
</organism>